<comment type="caution">
    <text evidence="2">The sequence shown here is derived from an EMBL/GenBank/DDBJ whole genome shotgun (WGS) entry which is preliminary data.</text>
</comment>
<evidence type="ECO:0000313" key="3">
    <source>
        <dbReference type="Proteomes" id="UP001275084"/>
    </source>
</evidence>
<evidence type="ECO:0000256" key="1">
    <source>
        <dbReference type="SAM" id="MobiDB-lite"/>
    </source>
</evidence>
<organism evidence="2 3">
    <name type="scientific">Lasiosphaeria hispida</name>
    <dbReference type="NCBI Taxonomy" id="260671"/>
    <lineage>
        <taxon>Eukaryota</taxon>
        <taxon>Fungi</taxon>
        <taxon>Dikarya</taxon>
        <taxon>Ascomycota</taxon>
        <taxon>Pezizomycotina</taxon>
        <taxon>Sordariomycetes</taxon>
        <taxon>Sordariomycetidae</taxon>
        <taxon>Sordariales</taxon>
        <taxon>Lasiosphaeriaceae</taxon>
        <taxon>Lasiosphaeria</taxon>
    </lineage>
</organism>
<evidence type="ECO:0000313" key="2">
    <source>
        <dbReference type="EMBL" id="KAK3364603.1"/>
    </source>
</evidence>
<dbReference type="EMBL" id="JAUIQD010000001">
    <property type="protein sequence ID" value="KAK3364603.1"/>
    <property type="molecule type" value="Genomic_DNA"/>
</dbReference>
<gene>
    <name evidence="2" type="ORF">B0T25DRAFT_530602</name>
</gene>
<reference evidence="2" key="2">
    <citation type="submission" date="2023-06" db="EMBL/GenBank/DDBJ databases">
        <authorList>
            <consortium name="Lawrence Berkeley National Laboratory"/>
            <person name="Haridas S."/>
            <person name="Hensen N."/>
            <person name="Bonometti L."/>
            <person name="Westerberg I."/>
            <person name="Brannstrom I.O."/>
            <person name="Guillou S."/>
            <person name="Cros-Aarteil S."/>
            <person name="Calhoun S."/>
            <person name="Kuo A."/>
            <person name="Mondo S."/>
            <person name="Pangilinan J."/>
            <person name="Riley R."/>
            <person name="Labutti K."/>
            <person name="Andreopoulos B."/>
            <person name="Lipzen A."/>
            <person name="Chen C."/>
            <person name="Yanf M."/>
            <person name="Daum C."/>
            <person name="Ng V."/>
            <person name="Clum A."/>
            <person name="Steindorff A."/>
            <person name="Ohm R."/>
            <person name="Martin F."/>
            <person name="Silar P."/>
            <person name="Natvig D."/>
            <person name="Lalanne C."/>
            <person name="Gautier V."/>
            <person name="Ament-Velasquez S.L."/>
            <person name="Kruys A."/>
            <person name="Hutchinson M.I."/>
            <person name="Powell A.J."/>
            <person name="Barry K."/>
            <person name="Miller A.N."/>
            <person name="Grigoriev I.V."/>
            <person name="Debuchy R."/>
            <person name="Gladieux P."/>
            <person name="Thoren M.H."/>
            <person name="Johannesson H."/>
        </authorList>
    </citation>
    <scope>NUCLEOTIDE SEQUENCE</scope>
    <source>
        <strain evidence="2">CBS 955.72</strain>
    </source>
</reference>
<protein>
    <submittedName>
        <fullName evidence="2">Uncharacterized protein</fullName>
    </submittedName>
</protein>
<proteinExistence type="predicted"/>
<feature type="region of interest" description="Disordered" evidence="1">
    <location>
        <begin position="509"/>
        <end position="546"/>
    </location>
</feature>
<dbReference type="Proteomes" id="UP001275084">
    <property type="component" value="Unassembled WGS sequence"/>
</dbReference>
<reference evidence="2" key="1">
    <citation type="journal article" date="2023" name="Mol. Phylogenet. Evol.">
        <title>Genome-scale phylogeny and comparative genomics of the fungal order Sordariales.</title>
        <authorList>
            <person name="Hensen N."/>
            <person name="Bonometti L."/>
            <person name="Westerberg I."/>
            <person name="Brannstrom I.O."/>
            <person name="Guillou S."/>
            <person name="Cros-Aarteil S."/>
            <person name="Calhoun S."/>
            <person name="Haridas S."/>
            <person name="Kuo A."/>
            <person name="Mondo S."/>
            <person name="Pangilinan J."/>
            <person name="Riley R."/>
            <person name="LaButti K."/>
            <person name="Andreopoulos B."/>
            <person name="Lipzen A."/>
            <person name="Chen C."/>
            <person name="Yan M."/>
            <person name="Daum C."/>
            <person name="Ng V."/>
            <person name="Clum A."/>
            <person name="Steindorff A."/>
            <person name="Ohm R.A."/>
            <person name="Martin F."/>
            <person name="Silar P."/>
            <person name="Natvig D.O."/>
            <person name="Lalanne C."/>
            <person name="Gautier V."/>
            <person name="Ament-Velasquez S.L."/>
            <person name="Kruys A."/>
            <person name="Hutchinson M.I."/>
            <person name="Powell A.J."/>
            <person name="Barry K."/>
            <person name="Miller A.N."/>
            <person name="Grigoriev I.V."/>
            <person name="Debuchy R."/>
            <person name="Gladieux P."/>
            <person name="Hiltunen Thoren M."/>
            <person name="Johannesson H."/>
        </authorList>
    </citation>
    <scope>NUCLEOTIDE SEQUENCE</scope>
    <source>
        <strain evidence="2">CBS 955.72</strain>
    </source>
</reference>
<sequence>MSPADELKDELDGEHVYFGGAYDALAPAGISFVGPNGSVLIGNAELGAFETARNYLHYKFGVTVVHVSGRWLVLGCEPTVPSYRMPGTAGGFLAIWRPASDMSFNPFIGRAGGKYIDVEEEDEVNIDGAIIAAFEQYAIPTKDAIVGLARVFPDCDAITFVIDTIIIEYPATDEQSFRRRLQTLPDYIPGAPFHIRYHNGPLPNTPQRRRLRLPQPELDEEDENRVEDDTNYVARDGRFYPGSMISSTARDGTTYTSVTAGVLVFKGDEKRFTCSWHNWKKHEDQYPGLLGTDDDEARRVFRVLQGEPGSKVGHVVRRVVSTDIALAKLDEEVVFENTFMDIRASAKRLVHSDSVYVGDEYVVDGFPIGKRILPGLGARFELKRGPIHPTLVPPNNDQSSLPPPGTYVAVVQGVCAATDELNTGQPTIHGRTCGAVLVRTRDASNPSLNRTQMLLRGEICGFFHYANLTPKHASEALYYLAYTEVFDPLINEGWRIVPVPGEQVYENVRKYPPSGPVDSPSTAAPSTPRRAGLRPRSGASSCASRG</sequence>
<name>A0AAJ0HXQ3_9PEZI</name>
<dbReference type="AlphaFoldDB" id="A0AAJ0HXQ3"/>
<keyword evidence="3" id="KW-1185">Reference proteome</keyword>
<accession>A0AAJ0HXQ3</accession>